<evidence type="ECO:0000256" key="2">
    <source>
        <dbReference type="ARBA" id="ARBA00023136"/>
    </source>
</evidence>
<dbReference type="PRINTS" id="PR01021">
    <property type="entry name" value="OMPADOMAIN"/>
</dbReference>
<feature type="domain" description="OmpA-like" evidence="6">
    <location>
        <begin position="11"/>
        <end position="127"/>
    </location>
</feature>
<dbReference type="SUPFAM" id="SSF103088">
    <property type="entry name" value="OmpA-like"/>
    <property type="match status" value="1"/>
</dbReference>
<evidence type="ECO:0000313" key="8">
    <source>
        <dbReference type="Proteomes" id="UP000074382"/>
    </source>
</evidence>
<dbReference type="InterPro" id="IPR006665">
    <property type="entry name" value="OmpA-like"/>
</dbReference>
<comment type="caution">
    <text evidence="7">The sequence shown here is derived from an EMBL/GenBank/DDBJ whole genome shotgun (WGS) entry which is preliminary data.</text>
</comment>
<dbReference type="EMBL" id="LGEM01000107">
    <property type="protein sequence ID" value="KUP95853.1"/>
    <property type="molecule type" value="Genomic_DNA"/>
</dbReference>
<name>A0A147KEY9_THECS</name>
<feature type="region of interest" description="Disordered" evidence="5">
    <location>
        <begin position="93"/>
        <end position="127"/>
    </location>
</feature>
<evidence type="ECO:0000256" key="1">
    <source>
        <dbReference type="ARBA" id="ARBA00004442"/>
    </source>
</evidence>
<dbReference type="Pfam" id="PF00691">
    <property type="entry name" value="OmpA"/>
    <property type="match status" value="1"/>
</dbReference>
<evidence type="ECO:0000259" key="6">
    <source>
        <dbReference type="PROSITE" id="PS51123"/>
    </source>
</evidence>
<dbReference type="GO" id="GO:0009279">
    <property type="term" value="C:cell outer membrane"/>
    <property type="evidence" value="ECO:0007669"/>
    <property type="project" value="UniProtKB-SubCell"/>
</dbReference>
<proteinExistence type="predicted"/>
<evidence type="ECO:0000256" key="5">
    <source>
        <dbReference type="SAM" id="MobiDB-lite"/>
    </source>
</evidence>
<dbReference type="PANTHER" id="PTHR30329:SF21">
    <property type="entry name" value="LIPOPROTEIN YIAD-RELATED"/>
    <property type="match status" value="1"/>
</dbReference>
<accession>A0A147KEY9</accession>
<sequence length="127" mass="13800">MESGTSRADSSEENQVILSSDVLFELNESDLTPEAEEILKGVAEEIDTSSATTVHIDGYTDNTGDDSINIPLSEARAESVRQALEELVTRDGIQFETAGHGSNDPVGNNDTEEGRRKNRRVTVTFAK</sequence>
<gene>
    <name evidence="7" type="ORF">AC529_15525</name>
</gene>
<dbReference type="PATRIC" id="fig|665004.4.peg.3593"/>
<protein>
    <submittedName>
        <fullName evidence="7">Membrane protein</fullName>
    </submittedName>
</protein>
<dbReference type="InterPro" id="IPR036737">
    <property type="entry name" value="OmpA-like_sf"/>
</dbReference>
<organism evidence="7 8">
    <name type="scientific">Thermobifida cellulosilytica TB100</name>
    <dbReference type="NCBI Taxonomy" id="665004"/>
    <lineage>
        <taxon>Bacteria</taxon>
        <taxon>Bacillati</taxon>
        <taxon>Actinomycetota</taxon>
        <taxon>Actinomycetes</taxon>
        <taxon>Streptosporangiales</taxon>
        <taxon>Nocardiopsidaceae</taxon>
        <taxon>Thermobifida</taxon>
    </lineage>
</organism>
<dbReference type="Gene3D" id="3.30.1330.60">
    <property type="entry name" value="OmpA-like domain"/>
    <property type="match status" value="1"/>
</dbReference>
<evidence type="ECO:0000313" key="7">
    <source>
        <dbReference type="EMBL" id="KUP95853.1"/>
    </source>
</evidence>
<evidence type="ECO:0000256" key="3">
    <source>
        <dbReference type="ARBA" id="ARBA00023237"/>
    </source>
</evidence>
<comment type="subcellular location">
    <subcellularLocation>
        <location evidence="1">Cell outer membrane</location>
    </subcellularLocation>
</comment>
<dbReference type="CDD" id="cd07185">
    <property type="entry name" value="OmpA_C-like"/>
    <property type="match status" value="1"/>
</dbReference>
<dbReference type="InterPro" id="IPR006664">
    <property type="entry name" value="OMP_bac"/>
</dbReference>
<dbReference type="InterPro" id="IPR050330">
    <property type="entry name" value="Bact_OuterMem_StrucFunc"/>
</dbReference>
<keyword evidence="8" id="KW-1185">Reference proteome</keyword>
<dbReference type="PANTHER" id="PTHR30329">
    <property type="entry name" value="STATOR ELEMENT OF FLAGELLAR MOTOR COMPLEX"/>
    <property type="match status" value="1"/>
</dbReference>
<reference evidence="8" key="1">
    <citation type="journal article" date="2017" name="Acta Aliment.">
        <title>Plant polysaccharide degrading enzyme system of Thermpbifida cellulosilytica TB100 revealed by de novo genome project data.</title>
        <authorList>
            <person name="Toth A."/>
            <person name="Baka E."/>
            <person name="Luzics S."/>
            <person name="Bata-Vidacs I."/>
            <person name="Nagy I."/>
            <person name="Balint B."/>
            <person name="Herceg R."/>
            <person name="Olasz F."/>
            <person name="Wilk T."/>
            <person name="Nagy T."/>
            <person name="Kriszt B."/>
            <person name="Nagy I."/>
            <person name="Kukolya J."/>
        </authorList>
    </citation>
    <scope>NUCLEOTIDE SEQUENCE [LARGE SCALE GENOMIC DNA]</scope>
    <source>
        <strain evidence="8">TB100</strain>
    </source>
</reference>
<keyword evidence="2 4" id="KW-0472">Membrane</keyword>
<dbReference type="PROSITE" id="PS51123">
    <property type="entry name" value="OMPA_2"/>
    <property type="match status" value="1"/>
</dbReference>
<evidence type="ECO:0000256" key="4">
    <source>
        <dbReference type="PROSITE-ProRule" id="PRU00473"/>
    </source>
</evidence>
<keyword evidence="3" id="KW-0998">Cell outer membrane</keyword>
<dbReference type="STRING" id="665004.AC529_15525"/>
<dbReference type="Proteomes" id="UP000074382">
    <property type="component" value="Unassembled WGS sequence"/>
</dbReference>
<dbReference type="AlphaFoldDB" id="A0A147KEY9"/>